<evidence type="ECO:0000256" key="4">
    <source>
        <dbReference type="ARBA" id="ARBA00022827"/>
    </source>
</evidence>
<dbReference type="SUPFAM" id="SSF56645">
    <property type="entry name" value="Acyl-CoA dehydrogenase NM domain-like"/>
    <property type="match status" value="1"/>
</dbReference>
<dbReference type="Gene3D" id="2.40.110.10">
    <property type="entry name" value="Butyryl-CoA Dehydrogenase, subunit A, domain 2"/>
    <property type="match status" value="1"/>
</dbReference>
<comment type="caution">
    <text evidence="6">The sequence shown here is derived from an EMBL/GenBank/DDBJ whole genome shotgun (WGS) entry which is preliminary data.</text>
</comment>
<dbReference type="GO" id="GO:0050660">
    <property type="term" value="F:flavin adenine dinucleotide binding"/>
    <property type="evidence" value="ECO:0007669"/>
    <property type="project" value="InterPro"/>
</dbReference>
<dbReference type="InterPro" id="IPR013786">
    <property type="entry name" value="AcylCoA_DH/ox_N"/>
</dbReference>
<keyword evidence="5" id="KW-0560">Oxidoreductase</keyword>
<dbReference type="PANTHER" id="PTHR43884:SF12">
    <property type="entry name" value="ISOVALERYL-COA DEHYDROGENASE, MITOCHONDRIAL-RELATED"/>
    <property type="match status" value="1"/>
</dbReference>
<dbReference type="InterPro" id="IPR037069">
    <property type="entry name" value="AcylCoA_DH/ox_N_sf"/>
</dbReference>
<dbReference type="InterPro" id="IPR036250">
    <property type="entry name" value="AcylCo_DH-like_C"/>
</dbReference>
<dbReference type="OrthoDB" id="9769473at2"/>
<dbReference type="Proteomes" id="UP000248627">
    <property type="component" value="Unassembled WGS sequence"/>
</dbReference>
<dbReference type="PANTHER" id="PTHR43884">
    <property type="entry name" value="ACYL-COA DEHYDROGENASE"/>
    <property type="match status" value="1"/>
</dbReference>
<reference evidence="6 7" key="1">
    <citation type="submission" date="2018-01" db="EMBL/GenBank/DDBJ databases">
        <title>Draft genome sequence of Jishengella endophytica.</title>
        <authorList>
            <person name="Sahin N."/>
            <person name="Ay H."/>
            <person name="Saygin H."/>
        </authorList>
    </citation>
    <scope>NUCLEOTIDE SEQUENCE [LARGE SCALE GENOMIC DNA]</scope>
    <source>
        <strain evidence="6 7">DSM 45430</strain>
    </source>
</reference>
<dbReference type="InterPro" id="IPR046373">
    <property type="entry name" value="Acyl-CoA_Oxase/DH_mid-dom_sf"/>
</dbReference>
<comment type="cofactor">
    <cofactor evidence="1 5">
        <name>FAD</name>
        <dbReference type="ChEBI" id="CHEBI:57692"/>
    </cofactor>
</comment>
<evidence type="ECO:0000256" key="2">
    <source>
        <dbReference type="ARBA" id="ARBA00009347"/>
    </source>
</evidence>
<gene>
    <name evidence="6" type="ORF">C1I93_00970</name>
</gene>
<dbReference type="Gene3D" id="1.20.140.10">
    <property type="entry name" value="Butyryl-CoA Dehydrogenase, subunit A, domain 3"/>
    <property type="match status" value="1"/>
</dbReference>
<dbReference type="RefSeq" id="WP_111241268.1">
    <property type="nucleotide sequence ID" value="NZ_AP023358.1"/>
</dbReference>
<dbReference type="AlphaFoldDB" id="A0A2W2DJ79"/>
<evidence type="ECO:0000313" key="7">
    <source>
        <dbReference type="Proteomes" id="UP000248627"/>
    </source>
</evidence>
<evidence type="ECO:0000256" key="5">
    <source>
        <dbReference type="RuleBase" id="RU362125"/>
    </source>
</evidence>
<dbReference type="GO" id="GO:0003995">
    <property type="term" value="F:acyl-CoA dehydrogenase activity"/>
    <property type="evidence" value="ECO:0007669"/>
    <property type="project" value="TreeGrafter"/>
</dbReference>
<evidence type="ECO:0000256" key="1">
    <source>
        <dbReference type="ARBA" id="ARBA00001974"/>
    </source>
</evidence>
<proteinExistence type="inferred from homology"/>
<dbReference type="EMBL" id="POTX01000003">
    <property type="protein sequence ID" value="PZG00880.1"/>
    <property type="molecule type" value="Genomic_DNA"/>
</dbReference>
<name>A0A2W2DJ79_9ACTN</name>
<dbReference type="PIRSF" id="PIRSF016578">
    <property type="entry name" value="HsaA"/>
    <property type="match status" value="1"/>
</dbReference>
<dbReference type="InterPro" id="IPR009100">
    <property type="entry name" value="AcylCoA_DH/oxidase_NM_dom_sf"/>
</dbReference>
<evidence type="ECO:0000256" key="3">
    <source>
        <dbReference type="ARBA" id="ARBA00022630"/>
    </source>
</evidence>
<organism evidence="6 7">
    <name type="scientific">Micromonospora endophytica</name>
    <dbReference type="NCBI Taxonomy" id="515350"/>
    <lineage>
        <taxon>Bacteria</taxon>
        <taxon>Bacillati</taxon>
        <taxon>Actinomycetota</taxon>
        <taxon>Actinomycetes</taxon>
        <taxon>Micromonosporales</taxon>
        <taxon>Micromonosporaceae</taxon>
        <taxon>Micromonospora</taxon>
    </lineage>
</organism>
<keyword evidence="7" id="KW-1185">Reference proteome</keyword>
<dbReference type="Pfam" id="PF02771">
    <property type="entry name" value="Acyl-CoA_dh_N"/>
    <property type="match status" value="1"/>
</dbReference>
<dbReference type="Pfam" id="PF00441">
    <property type="entry name" value="Acyl-CoA_dh_1"/>
    <property type="match status" value="1"/>
</dbReference>
<keyword evidence="3 5" id="KW-0285">Flavoprotein</keyword>
<accession>A0A2W2DJ79</accession>
<dbReference type="SUPFAM" id="SSF47203">
    <property type="entry name" value="Acyl-CoA dehydrogenase C-terminal domain-like"/>
    <property type="match status" value="1"/>
</dbReference>
<dbReference type="InterPro" id="IPR006091">
    <property type="entry name" value="Acyl-CoA_Oxase/DH_mid-dom"/>
</dbReference>
<protein>
    <submittedName>
        <fullName evidence="6">Acyl-CoA dehydrogenase</fullName>
    </submittedName>
</protein>
<dbReference type="InterPro" id="IPR009075">
    <property type="entry name" value="AcylCo_DH/oxidase_C"/>
</dbReference>
<dbReference type="Pfam" id="PF02770">
    <property type="entry name" value="Acyl-CoA_dh_M"/>
    <property type="match status" value="1"/>
</dbReference>
<keyword evidence="4 5" id="KW-0274">FAD</keyword>
<evidence type="ECO:0000313" key="6">
    <source>
        <dbReference type="EMBL" id="PZG00880.1"/>
    </source>
</evidence>
<sequence length="383" mass="41347">MDFSHTAEQCALADKVRAFTEHRIVPFYQDSDRQGQFRPELLRELAAEGLFALRVPVEYGGLGLDAVSTGVALEELARGDLTACYPVLNAALVAGIITANGTAKQRAEWLPAIARGDAVVAFCMTEPGHGTDAAAVKLRAEPSGPHDWRLVGEKTSIMLGAYATHGMIFARTSDAPRARGVTAFYARLDDQYVVRSPLRDLGSRSGGRSTLVFDGLPVRVSDVVGETGLGFAQGMRGFDYSRALIALMAVSTAQAALDDALAHARHRRAFEKPLGHFQGIAFPLAECATYLHAARLLAYEALWRNDAGLEHRLAANMAKWWAPKAAVDAAHQALLTLGHFGYSEEQPIAQRLRDLIGTQLADGTANATKLVVARELLGREYAP</sequence>
<dbReference type="Gene3D" id="1.10.540.10">
    <property type="entry name" value="Acyl-CoA dehydrogenase/oxidase, N-terminal domain"/>
    <property type="match status" value="1"/>
</dbReference>
<comment type="similarity">
    <text evidence="2 5">Belongs to the acyl-CoA dehydrogenase family.</text>
</comment>